<dbReference type="Pfam" id="PF13458">
    <property type="entry name" value="Peripla_BP_6"/>
    <property type="match status" value="1"/>
</dbReference>
<evidence type="ECO:0000313" key="5">
    <source>
        <dbReference type="EMBL" id="MBB5136051.1"/>
    </source>
</evidence>
<dbReference type="PANTHER" id="PTHR47235">
    <property type="entry name" value="BLR6548 PROTEIN"/>
    <property type="match status" value="1"/>
</dbReference>
<comment type="caution">
    <text evidence="5">The sequence shown here is derived from an EMBL/GenBank/DDBJ whole genome shotgun (WGS) entry which is preliminary data.</text>
</comment>
<evidence type="ECO:0000256" key="2">
    <source>
        <dbReference type="ARBA" id="ARBA00022729"/>
    </source>
</evidence>
<dbReference type="InterPro" id="IPR028082">
    <property type="entry name" value="Peripla_BP_I"/>
</dbReference>
<reference evidence="5 6" key="1">
    <citation type="submission" date="2020-08" db="EMBL/GenBank/DDBJ databases">
        <title>Genomic Encyclopedia of Type Strains, Phase IV (KMG-IV): sequencing the most valuable type-strain genomes for metagenomic binning, comparative biology and taxonomic classification.</title>
        <authorList>
            <person name="Goeker M."/>
        </authorList>
    </citation>
    <scope>NUCLEOTIDE SEQUENCE [LARGE SCALE GENOMIC DNA]</scope>
    <source>
        <strain evidence="5 6">DSM 45615</strain>
    </source>
</reference>
<accession>A0A840PDX8</accession>
<dbReference type="SUPFAM" id="SSF53822">
    <property type="entry name" value="Periplasmic binding protein-like I"/>
    <property type="match status" value="1"/>
</dbReference>
<dbReference type="EMBL" id="JACHGN010000013">
    <property type="protein sequence ID" value="MBB5136051.1"/>
    <property type="molecule type" value="Genomic_DNA"/>
</dbReference>
<keyword evidence="6" id="KW-1185">Reference proteome</keyword>
<dbReference type="PROSITE" id="PS51257">
    <property type="entry name" value="PROKAR_LIPOPROTEIN"/>
    <property type="match status" value="1"/>
</dbReference>
<dbReference type="Proteomes" id="UP000578449">
    <property type="component" value="Unassembled WGS sequence"/>
</dbReference>
<evidence type="ECO:0000256" key="1">
    <source>
        <dbReference type="ARBA" id="ARBA00010062"/>
    </source>
</evidence>
<evidence type="ECO:0000256" key="3">
    <source>
        <dbReference type="SAM" id="SignalP"/>
    </source>
</evidence>
<sequence length="419" mass="44260">MNVRWTKWTSLAAAGALGFAALTACGAGREAAGEQGGCSPGITDTEIKIGQSSLQSGPGAIYKSLVDASHAVFDEVNAAGGVKMGDGKTRKIEYISLDDGYDPARSVVNVRRLVEQDRVAAFYSNTGTSSIQAYLDYTTKAGIPLLLSAGSPSNDMVAKYRSGEGMFALSTNPTAAFENKVMVEGIRAGDPAAKIAILYSNEDTGKGQLENVRKLVEGTGLRIVGVESYETTAPTIDSQVTSLRATNADVFLHLGSGSLVTMALKKINELGWRPEKWITSANVVVQLIEAAGAGAGDDLHSISWLKSGNIVGADADPAIRKYAAWAKERGADPNDSLYFAGTLTANFLIQVLRATNGCTSKAIYDTARTMKLTTDFALPGITIGASETDPSYVRQAVTVTYDASQKGWVPGDRVYSIDK</sequence>
<name>A0A840PDX8_9ACTN</name>
<evidence type="ECO:0000313" key="6">
    <source>
        <dbReference type="Proteomes" id="UP000578449"/>
    </source>
</evidence>
<dbReference type="RefSeq" id="WP_185052976.1">
    <property type="nucleotide sequence ID" value="NZ_BAABIX010000017.1"/>
</dbReference>
<feature type="domain" description="Leucine-binding protein" evidence="4">
    <location>
        <begin position="46"/>
        <end position="380"/>
    </location>
</feature>
<dbReference type="PANTHER" id="PTHR47235:SF1">
    <property type="entry name" value="BLR6548 PROTEIN"/>
    <property type="match status" value="1"/>
</dbReference>
<gene>
    <name evidence="5" type="ORF">HNP84_005795</name>
</gene>
<feature type="signal peptide" evidence="3">
    <location>
        <begin position="1"/>
        <end position="26"/>
    </location>
</feature>
<dbReference type="CDD" id="cd06343">
    <property type="entry name" value="PBP1_ABC_ligand_binding-like"/>
    <property type="match status" value="1"/>
</dbReference>
<comment type="similarity">
    <text evidence="1">Belongs to the leucine-binding protein family.</text>
</comment>
<evidence type="ECO:0000259" key="4">
    <source>
        <dbReference type="Pfam" id="PF13458"/>
    </source>
</evidence>
<organism evidence="5 6">
    <name type="scientific">Thermocatellispora tengchongensis</name>
    <dbReference type="NCBI Taxonomy" id="1073253"/>
    <lineage>
        <taxon>Bacteria</taxon>
        <taxon>Bacillati</taxon>
        <taxon>Actinomycetota</taxon>
        <taxon>Actinomycetes</taxon>
        <taxon>Streptosporangiales</taxon>
        <taxon>Streptosporangiaceae</taxon>
        <taxon>Thermocatellispora</taxon>
    </lineage>
</organism>
<feature type="chain" id="PRO_5039533150" evidence="3">
    <location>
        <begin position="27"/>
        <end position="419"/>
    </location>
</feature>
<protein>
    <submittedName>
        <fullName evidence="5">Branched-chain amino acid transport system substrate-binding protein</fullName>
    </submittedName>
</protein>
<dbReference type="AlphaFoldDB" id="A0A840PDX8"/>
<proteinExistence type="inferred from homology"/>
<dbReference type="Gene3D" id="3.40.50.2300">
    <property type="match status" value="2"/>
</dbReference>
<keyword evidence="2 3" id="KW-0732">Signal</keyword>
<dbReference type="InterPro" id="IPR028081">
    <property type="entry name" value="Leu-bd"/>
</dbReference>